<protein>
    <submittedName>
        <fullName evidence="1">Uncharacterized protein</fullName>
    </submittedName>
</protein>
<evidence type="ECO:0000313" key="1">
    <source>
        <dbReference type="EMBL" id="CAH9106055.1"/>
    </source>
</evidence>
<reference evidence="1" key="1">
    <citation type="submission" date="2022-07" db="EMBL/GenBank/DDBJ databases">
        <authorList>
            <person name="Macas J."/>
            <person name="Novak P."/>
            <person name="Neumann P."/>
        </authorList>
    </citation>
    <scope>NUCLEOTIDE SEQUENCE</scope>
</reference>
<sequence>MQSQITQRQDLMQTQLAQLQAEVQAQVIEWKEEVQTQMIQGQAQIEAPLGLVRNEFLMFGAKVKAARARASNATMLHNLRPVCKIMVGHPVSHSTPNFAFDQILYSVGSIPPIDLIPDNVTNINNLSYDQMDCIHWFYNEPSLGRGNHTLLNRHNELVEYLRA</sequence>
<dbReference type="Proteomes" id="UP001152484">
    <property type="component" value="Unassembled WGS sequence"/>
</dbReference>
<dbReference type="AlphaFoldDB" id="A0A9P0ZMW5"/>
<dbReference type="EMBL" id="CAMAPE010000048">
    <property type="protein sequence ID" value="CAH9106055.1"/>
    <property type="molecule type" value="Genomic_DNA"/>
</dbReference>
<comment type="caution">
    <text evidence="1">The sequence shown here is derived from an EMBL/GenBank/DDBJ whole genome shotgun (WGS) entry which is preliminary data.</text>
</comment>
<evidence type="ECO:0000313" key="2">
    <source>
        <dbReference type="Proteomes" id="UP001152484"/>
    </source>
</evidence>
<gene>
    <name evidence="1" type="ORF">CEURO_LOCUS17168</name>
</gene>
<dbReference type="OrthoDB" id="10435284at2759"/>
<name>A0A9P0ZMW5_CUSEU</name>
<keyword evidence="2" id="KW-1185">Reference proteome</keyword>
<proteinExistence type="predicted"/>
<accession>A0A9P0ZMW5</accession>
<organism evidence="1 2">
    <name type="scientific">Cuscuta europaea</name>
    <name type="common">European dodder</name>
    <dbReference type="NCBI Taxonomy" id="41803"/>
    <lineage>
        <taxon>Eukaryota</taxon>
        <taxon>Viridiplantae</taxon>
        <taxon>Streptophyta</taxon>
        <taxon>Embryophyta</taxon>
        <taxon>Tracheophyta</taxon>
        <taxon>Spermatophyta</taxon>
        <taxon>Magnoliopsida</taxon>
        <taxon>eudicotyledons</taxon>
        <taxon>Gunneridae</taxon>
        <taxon>Pentapetalae</taxon>
        <taxon>asterids</taxon>
        <taxon>lamiids</taxon>
        <taxon>Solanales</taxon>
        <taxon>Convolvulaceae</taxon>
        <taxon>Cuscuteae</taxon>
        <taxon>Cuscuta</taxon>
        <taxon>Cuscuta subgen. Cuscuta</taxon>
    </lineage>
</organism>